<gene>
    <name evidence="1" type="ORF">ACFL27_27600</name>
</gene>
<evidence type="ECO:0000313" key="2">
    <source>
        <dbReference type="Proteomes" id="UP001594351"/>
    </source>
</evidence>
<keyword evidence="2" id="KW-1185">Reference proteome</keyword>
<reference evidence="1 2" key="1">
    <citation type="submission" date="2024-09" db="EMBL/GenBank/DDBJ databases">
        <title>Laminarin stimulates single cell rates of sulfate reduction while oxygen inhibits transcriptomic activity in coastal marine sediment.</title>
        <authorList>
            <person name="Lindsay M."/>
            <person name="Orcutt B."/>
            <person name="Emerson D."/>
            <person name="Stepanauskas R."/>
            <person name="D'Angelo T."/>
        </authorList>
    </citation>
    <scope>NUCLEOTIDE SEQUENCE [LARGE SCALE GENOMIC DNA]</scope>
    <source>
        <strain evidence="1">SAG AM-311-K15</strain>
    </source>
</reference>
<proteinExistence type="predicted"/>
<organism evidence="1 2">
    <name type="scientific">candidate division CSSED10-310 bacterium</name>
    <dbReference type="NCBI Taxonomy" id="2855610"/>
    <lineage>
        <taxon>Bacteria</taxon>
        <taxon>Bacteria division CSSED10-310</taxon>
    </lineage>
</organism>
<comment type="caution">
    <text evidence="1">The sequence shown here is derived from an EMBL/GenBank/DDBJ whole genome shotgun (WGS) entry which is preliminary data.</text>
</comment>
<evidence type="ECO:0000313" key="1">
    <source>
        <dbReference type="EMBL" id="MFC1853967.1"/>
    </source>
</evidence>
<dbReference type="EMBL" id="JBHPBY010000664">
    <property type="protein sequence ID" value="MFC1853967.1"/>
    <property type="molecule type" value="Genomic_DNA"/>
</dbReference>
<sequence>MNIKDEMRVNVYGIIIPFSWNNKGDVTGICINTFDEEEFVISKYGKGKTLLKHLSQLVEVWGRVKKSKDGKKNIVISSFKIKGMSDEKGS</sequence>
<name>A0ABV6Z6A2_UNCC1</name>
<evidence type="ECO:0008006" key="3">
    <source>
        <dbReference type="Google" id="ProtNLM"/>
    </source>
</evidence>
<accession>A0ABV6Z6A2</accession>
<dbReference type="Proteomes" id="UP001594351">
    <property type="component" value="Unassembled WGS sequence"/>
</dbReference>
<protein>
    <recommendedName>
        <fullName evidence="3">Single-stranded DNA-binding protein</fullName>
    </recommendedName>
</protein>